<dbReference type="InterPro" id="IPR041522">
    <property type="entry name" value="CdaR_GGDEF"/>
</dbReference>
<dbReference type="AlphaFoldDB" id="A0A1H1C0H9"/>
<protein>
    <submittedName>
        <fullName evidence="5">PucR C-terminal helix-turn-helix domain-containing protein</fullName>
    </submittedName>
</protein>
<dbReference type="PANTHER" id="PTHR33744:SF1">
    <property type="entry name" value="DNA-BINDING TRANSCRIPTIONAL ACTIVATOR ADER"/>
    <property type="match status" value="1"/>
</dbReference>
<reference evidence="6" key="1">
    <citation type="submission" date="2016-10" db="EMBL/GenBank/DDBJ databases">
        <authorList>
            <person name="Varghese N."/>
            <person name="Submissions S."/>
        </authorList>
    </citation>
    <scope>NUCLEOTIDE SEQUENCE [LARGE SCALE GENOMIC DNA]</scope>
    <source>
        <strain evidence="6">DSM 44142</strain>
    </source>
</reference>
<feature type="domain" description="RsbT co-antagonist protein RsbRD N-terminal" evidence="3">
    <location>
        <begin position="51"/>
        <end position="183"/>
    </location>
</feature>
<accession>A0A1H1C0H9</accession>
<evidence type="ECO:0000256" key="1">
    <source>
        <dbReference type="ARBA" id="ARBA00006754"/>
    </source>
</evidence>
<dbReference type="PANTHER" id="PTHR33744">
    <property type="entry name" value="CARBOHYDRATE DIACID REGULATOR"/>
    <property type="match status" value="1"/>
</dbReference>
<organism evidence="5 6">
    <name type="scientific">Tsukamurella pulmonis</name>
    <dbReference type="NCBI Taxonomy" id="47312"/>
    <lineage>
        <taxon>Bacteria</taxon>
        <taxon>Bacillati</taxon>
        <taxon>Actinomycetota</taxon>
        <taxon>Actinomycetes</taxon>
        <taxon>Mycobacteriales</taxon>
        <taxon>Tsukamurellaceae</taxon>
        <taxon>Tsukamurella</taxon>
    </lineage>
</organism>
<evidence type="ECO:0000313" key="6">
    <source>
        <dbReference type="Proteomes" id="UP000183053"/>
    </source>
</evidence>
<gene>
    <name evidence="5" type="ORF">SAMN04489765_0955</name>
</gene>
<dbReference type="Pfam" id="PF13556">
    <property type="entry name" value="HTH_30"/>
    <property type="match status" value="1"/>
</dbReference>
<evidence type="ECO:0000259" key="2">
    <source>
        <dbReference type="Pfam" id="PF13556"/>
    </source>
</evidence>
<sequence>MREFRIARGTVVPEHNDAAVRADYHRGVSTITAPAGATPAEFARLLVNDVDGLTEELVGLILTGEHAYAETTLLSGAELREAVRANLDSVLRQLGGEPEDGLHAARATGRLKAEYGFPLAALLHAYRLAGRLVWDRMRAACAANPELLPDIGADIWRIIDDYSTAAAEEYGRAVAERTGRHSELLRVELRALLDGVLEPGRLHTAAQTLQLPATGLFLVVCAETGASEPLAGIEARLREKDVTSHWIADVHSRVGLLSLSSGRSLPLVIELLRREARGRVGVSAAFDAPLGARAALRQAELALRSLAPDEATAGTYGQSALPLMLAHSPDAARELRATVLGPVLALPATDRDALITTVRAWFDCGGSLAATAERLHYHRNTINHRLRRVERLTGRDRSDPRAVAELYSAVLADRLFGDA</sequence>
<dbReference type="InterPro" id="IPR025736">
    <property type="entry name" value="PucR_C-HTH_dom"/>
</dbReference>
<dbReference type="Pfam" id="PF14361">
    <property type="entry name" value="RsbRD_N"/>
    <property type="match status" value="1"/>
</dbReference>
<dbReference type="Proteomes" id="UP000183053">
    <property type="component" value="Unassembled WGS sequence"/>
</dbReference>
<dbReference type="Gene3D" id="1.10.10.2840">
    <property type="entry name" value="PucR C-terminal helix-turn-helix domain"/>
    <property type="match status" value="1"/>
</dbReference>
<name>A0A1H1C0H9_9ACTN</name>
<proteinExistence type="inferred from homology"/>
<dbReference type="InterPro" id="IPR042070">
    <property type="entry name" value="PucR_C-HTH_sf"/>
</dbReference>
<dbReference type="InterPro" id="IPR051448">
    <property type="entry name" value="CdaR-like_regulators"/>
</dbReference>
<dbReference type="InterPro" id="IPR025751">
    <property type="entry name" value="RsbRD_N_dom"/>
</dbReference>
<evidence type="ECO:0000259" key="4">
    <source>
        <dbReference type="Pfam" id="PF17853"/>
    </source>
</evidence>
<evidence type="ECO:0000313" key="5">
    <source>
        <dbReference type="EMBL" id="SDQ57712.1"/>
    </source>
</evidence>
<feature type="domain" description="CdaR GGDEF-like" evidence="4">
    <location>
        <begin position="201"/>
        <end position="304"/>
    </location>
</feature>
<dbReference type="EMBL" id="FNLF01000002">
    <property type="protein sequence ID" value="SDQ57712.1"/>
    <property type="molecule type" value="Genomic_DNA"/>
</dbReference>
<dbReference type="Pfam" id="PF17853">
    <property type="entry name" value="GGDEF_2"/>
    <property type="match status" value="1"/>
</dbReference>
<evidence type="ECO:0000259" key="3">
    <source>
        <dbReference type="Pfam" id="PF14361"/>
    </source>
</evidence>
<comment type="similarity">
    <text evidence="1">Belongs to the CdaR family.</text>
</comment>
<dbReference type="STRING" id="47312.SAMN04489765_0955"/>
<keyword evidence="6" id="KW-1185">Reference proteome</keyword>
<feature type="domain" description="PucR C-terminal helix-turn-helix" evidence="2">
    <location>
        <begin position="354"/>
        <end position="412"/>
    </location>
</feature>